<dbReference type="AlphaFoldDB" id="A0A9P9WDR8"/>
<evidence type="ECO:0000313" key="2">
    <source>
        <dbReference type="Proteomes" id="UP000829685"/>
    </source>
</evidence>
<dbReference type="EMBL" id="JAFIMR010000037">
    <property type="protein sequence ID" value="KAI1858251.1"/>
    <property type="molecule type" value="Genomic_DNA"/>
</dbReference>
<evidence type="ECO:0000313" key="1">
    <source>
        <dbReference type="EMBL" id="KAI1858251.1"/>
    </source>
</evidence>
<dbReference type="OrthoDB" id="4191831at2759"/>
<protein>
    <submittedName>
        <fullName evidence="1">Uncharacterized protein</fullName>
    </submittedName>
</protein>
<reference evidence="1" key="1">
    <citation type="submission" date="2021-03" db="EMBL/GenBank/DDBJ databases">
        <title>Revisited historic fungal species revealed as producer of novel bioactive compounds through whole genome sequencing and comparative genomics.</title>
        <authorList>
            <person name="Vignolle G.A."/>
            <person name="Hochenegger N."/>
            <person name="Mach R.L."/>
            <person name="Mach-Aigner A.R."/>
            <person name="Javad Rahimi M."/>
            <person name="Salim K.A."/>
            <person name="Chan C.M."/>
            <person name="Lim L.B.L."/>
            <person name="Cai F."/>
            <person name="Druzhinina I.S."/>
            <person name="U'Ren J.M."/>
            <person name="Derntl C."/>
        </authorList>
    </citation>
    <scope>NUCLEOTIDE SEQUENCE</scope>
    <source>
        <strain evidence="1">TUCIM 5799</strain>
    </source>
</reference>
<sequence>MPFGKLWISELRSGTMNAFVAVLLSQVPRLETLSFSLNFAKEWVLTGRMLRAALLEPRNTALPKFDHLKKVSYYAPIDGDMKNRIHNTVHAMTLFYLPNMEDIRVNIENPYSCLAYQST</sequence>
<accession>A0A9P9WDR8</accession>
<name>A0A9P9WDR8_9PEZI</name>
<dbReference type="Proteomes" id="UP000829685">
    <property type="component" value="Unassembled WGS sequence"/>
</dbReference>
<proteinExistence type="predicted"/>
<organism evidence="1 2">
    <name type="scientific">Neoarthrinium moseri</name>
    <dbReference type="NCBI Taxonomy" id="1658444"/>
    <lineage>
        <taxon>Eukaryota</taxon>
        <taxon>Fungi</taxon>
        <taxon>Dikarya</taxon>
        <taxon>Ascomycota</taxon>
        <taxon>Pezizomycotina</taxon>
        <taxon>Sordariomycetes</taxon>
        <taxon>Xylariomycetidae</taxon>
        <taxon>Amphisphaeriales</taxon>
        <taxon>Apiosporaceae</taxon>
        <taxon>Neoarthrinium</taxon>
    </lineage>
</organism>
<gene>
    <name evidence="1" type="ORF">JX265_010919</name>
</gene>
<comment type="caution">
    <text evidence="1">The sequence shown here is derived from an EMBL/GenBank/DDBJ whole genome shotgun (WGS) entry which is preliminary data.</text>
</comment>
<keyword evidence="2" id="KW-1185">Reference proteome</keyword>